<accession>A0A2Z4HQ07</accession>
<dbReference type="Pfam" id="PF03392">
    <property type="entry name" value="OS-D"/>
    <property type="match status" value="1"/>
</dbReference>
<organism evidence="2">
    <name type="scientific">Riptortus pedestris</name>
    <name type="common">Bean bug</name>
    <dbReference type="NCBI Taxonomy" id="329032"/>
    <lineage>
        <taxon>Eukaryota</taxon>
        <taxon>Metazoa</taxon>
        <taxon>Ecdysozoa</taxon>
        <taxon>Arthropoda</taxon>
        <taxon>Hexapoda</taxon>
        <taxon>Insecta</taxon>
        <taxon>Pterygota</taxon>
        <taxon>Neoptera</taxon>
        <taxon>Paraneoptera</taxon>
        <taxon>Hemiptera</taxon>
        <taxon>Heteroptera</taxon>
        <taxon>Panheteroptera</taxon>
        <taxon>Pentatomomorpha</taxon>
        <taxon>Coreoidea</taxon>
        <taxon>Alydidae</taxon>
        <taxon>Riptortus</taxon>
    </lineage>
</organism>
<dbReference type="EMBL" id="MF614842">
    <property type="protein sequence ID" value="AWW17231.1"/>
    <property type="molecule type" value="mRNA"/>
</dbReference>
<feature type="chain" id="PRO_5016399919" evidence="1">
    <location>
        <begin position="17"/>
        <end position="126"/>
    </location>
</feature>
<sequence length="126" mass="14507">MKELMIVLMLAGLAAAATTSYTTKYDNINLDEILNNERLYRKYFECLKGAGKCTPDGKELKELLPDALETDCSKCSEKQKAGSEKVLRFLLEKKPDDYAELEKIYDPQGTYKKKYQEEFEKQGFKL</sequence>
<dbReference type="AlphaFoldDB" id="A0A2Z4HQ07"/>
<name>A0A2Z4HQ07_RIPPE</name>
<evidence type="ECO:0000313" key="2">
    <source>
        <dbReference type="EMBL" id="AWW17231.1"/>
    </source>
</evidence>
<gene>
    <name evidence="2" type="primary">CSP7</name>
</gene>
<dbReference type="InterPro" id="IPR005055">
    <property type="entry name" value="A10/PebIII"/>
</dbReference>
<evidence type="ECO:0000256" key="1">
    <source>
        <dbReference type="SAM" id="SignalP"/>
    </source>
</evidence>
<reference evidence="2" key="1">
    <citation type="journal article" date="2015" name="Sci. Rep.">
        <title>Chemosensillum immunolocalization and ligand specificity of chemosensory proteins in the alfalfa plant bug Adelphocoris lineolatus (Goeze).</title>
        <authorList>
            <person name="Sun L."/>
            <person name="Zhou J.J."/>
            <person name="Gu S.H."/>
            <person name="Xiao H.J."/>
            <person name="Guo Y.Y."/>
            <person name="Liu Z.W."/>
            <person name="Zhang Y.J."/>
        </authorList>
    </citation>
    <scope>NUCLEOTIDE SEQUENCE</scope>
    <source>
        <tissue evidence="2">Antenna</tissue>
    </source>
</reference>
<dbReference type="InterPro" id="IPR036682">
    <property type="entry name" value="OS_D_A10/PebIII_sf"/>
</dbReference>
<reference evidence="2" key="2">
    <citation type="submission" date="2017-08" db="EMBL/GenBank/DDBJ databases">
        <authorList>
            <person name="de Groot N.N."/>
        </authorList>
    </citation>
    <scope>NUCLEOTIDE SEQUENCE</scope>
    <source>
        <tissue evidence="2">Antenna</tissue>
    </source>
</reference>
<dbReference type="SUPFAM" id="SSF100910">
    <property type="entry name" value="Chemosensory protein Csp2"/>
    <property type="match status" value="1"/>
</dbReference>
<keyword evidence="1" id="KW-0732">Signal</keyword>
<protein>
    <submittedName>
        <fullName evidence="2">Chemosensory protein 7</fullName>
    </submittedName>
</protein>
<dbReference type="PANTHER" id="PTHR11257">
    <property type="entry name" value="CHEMOSENSORY PROTEIN-RELATED"/>
    <property type="match status" value="1"/>
</dbReference>
<dbReference type="Gene3D" id="1.10.2080.10">
    <property type="entry name" value="Insect odorant-binding protein A10/Ejaculatory bulb-specific protein 3"/>
    <property type="match status" value="1"/>
</dbReference>
<proteinExistence type="evidence at transcript level"/>
<feature type="signal peptide" evidence="1">
    <location>
        <begin position="1"/>
        <end position="16"/>
    </location>
</feature>
<dbReference type="PANTHER" id="PTHR11257:SF12">
    <property type="entry name" value="EJACULATORY BULB-SPECIFIC PROTEIN 3-RELATED"/>
    <property type="match status" value="1"/>
</dbReference>